<dbReference type="EMBL" id="KN838814">
    <property type="protein sequence ID" value="KIJ94002.1"/>
    <property type="molecule type" value="Genomic_DNA"/>
</dbReference>
<organism evidence="1 2">
    <name type="scientific">Laccaria amethystina LaAM-08-1</name>
    <dbReference type="NCBI Taxonomy" id="1095629"/>
    <lineage>
        <taxon>Eukaryota</taxon>
        <taxon>Fungi</taxon>
        <taxon>Dikarya</taxon>
        <taxon>Basidiomycota</taxon>
        <taxon>Agaricomycotina</taxon>
        <taxon>Agaricomycetes</taxon>
        <taxon>Agaricomycetidae</taxon>
        <taxon>Agaricales</taxon>
        <taxon>Agaricineae</taxon>
        <taxon>Hydnangiaceae</taxon>
        <taxon>Laccaria</taxon>
    </lineage>
</organism>
<dbReference type="Proteomes" id="UP000054477">
    <property type="component" value="Unassembled WGS sequence"/>
</dbReference>
<reference evidence="2" key="2">
    <citation type="submission" date="2015-01" db="EMBL/GenBank/DDBJ databases">
        <title>Evolutionary Origins and Diversification of the Mycorrhizal Mutualists.</title>
        <authorList>
            <consortium name="DOE Joint Genome Institute"/>
            <consortium name="Mycorrhizal Genomics Consortium"/>
            <person name="Kohler A."/>
            <person name="Kuo A."/>
            <person name="Nagy L.G."/>
            <person name="Floudas D."/>
            <person name="Copeland A."/>
            <person name="Barry K.W."/>
            <person name="Cichocki N."/>
            <person name="Veneault-Fourrey C."/>
            <person name="LaButti K."/>
            <person name="Lindquist E.A."/>
            <person name="Lipzen A."/>
            <person name="Lundell T."/>
            <person name="Morin E."/>
            <person name="Murat C."/>
            <person name="Riley R."/>
            <person name="Ohm R."/>
            <person name="Sun H."/>
            <person name="Tunlid A."/>
            <person name="Henrissat B."/>
            <person name="Grigoriev I.V."/>
            <person name="Hibbett D.S."/>
            <person name="Martin F."/>
        </authorList>
    </citation>
    <scope>NUCLEOTIDE SEQUENCE [LARGE SCALE GENOMIC DNA]</scope>
    <source>
        <strain evidence="2">LaAM-08-1</strain>
    </source>
</reference>
<evidence type="ECO:0000313" key="2">
    <source>
        <dbReference type="Proteomes" id="UP000054477"/>
    </source>
</evidence>
<sequence>MSDGSQREKKEGEVAEGVKGRGCLQVGFEGSCKRFLLQLLDPMASLIDYLYGKHKRITGIQMRLT</sequence>
<protein>
    <submittedName>
        <fullName evidence="1">Uncharacterized protein</fullName>
    </submittedName>
</protein>
<accession>A0A0C9XCT4</accession>
<name>A0A0C9XCT4_9AGAR</name>
<reference evidence="1 2" key="1">
    <citation type="submission" date="2014-04" db="EMBL/GenBank/DDBJ databases">
        <authorList>
            <consortium name="DOE Joint Genome Institute"/>
            <person name="Kuo A."/>
            <person name="Kohler A."/>
            <person name="Nagy L.G."/>
            <person name="Floudas D."/>
            <person name="Copeland A."/>
            <person name="Barry K.W."/>
            <person name="Cichocki N."/>
            <person name="Veneault-Fourrey C."/>
            <person name="LaButti K."/>
            <person name="Lindquist E.A."/>
            <person name="Lipzen A."/>
            <person name="Lundell T."/>
            <person name="Morin E."/>
            <person name="Murat C."/>
            <person name="Sun H."/>
            <person name="Tunlid A."/>
            <person name="Henrissat B."/>
            <person name="Grigoriev I.V."/>
            <person name="Hibbett D.S."/>
            <person name="Martin F."/>
            <person name="Nordberg H.P."/>
            <person name="Cantor M.N."/>
            <person name="Hua S.X."/>
        </authorList>
    </citation>
    <scope>NUCLEOTIDE SEQUENCE [LARGE SCALE GENOMIC DNA]</scope>
    <source>
        <strain evidence="1 2">LaAM-08-1</strain>
    </source>
</reference>
<gene>
    <name evidence="1" type="ORF">K443DRAFT_684123</name>
</gene>
<keyword evidence="2" id="KW-1185">Reference proteome</keyword>
<evidence type="ECO:0000313" key="1">
    <source>
        <dbReference type="EMBL" id="KIJ94002.1"/>
    </source>
</evidence>
<dbReference type="HOGENOM" id="CLU_2850054_0_0_1"/>
<proteinExistence type="predicted"/>
<dbReference type="AlphaFoldDB" id="A0A0C9XCT4"/>